<accession>A0A6B2KP81</accession>
<organism evidence="2 3">
    <name type="scientific">Crenobacter caeni</name>
    <dbReference type="NCBI Taxonomy" id="2705474"/>
    <lineage>
        <taxon>Bacteria</taxon>
        <taxon>Pseudomonadati</taxon>
        <taxon>Pseudomonadota</taxon>
        <taxon>Betaproteobacteria</taxon>
        <taxon>Neisseriales</taxon>
        <taxon>Neisseriaceae</taxon>
        <taxon>Crenobacter</taxon>
    </lineage>
</organism>
<gene>
    <name evidence="2" type="ORF">GZH52_04425</name>
</gene>
<feature type="transmembrane region" description="Helical" evidence="1">
    <location>
        <begin position="160"/>
        <end position="185"/>
    </location>
</feature>
<feature type="transmembrane region" description="Helical" evidence="1">
    <location>
        <begin position="206"/>
        <end position="225"/>
    </location>
</feature>
<name>A0A6B2KP81_9NEIS</name>
<feature type="transmembrane region" description="Helical" evidence="1">
    <location>
        <begin position="64"/>
        <end position="87"/>
    </location>
</feature>
<keyword evidence="1" id="KW-0812">Transmembrane</keyword>
<protein>
    <submittedName>
        <fullName evidence="2">DUF2189 domain-containing protein</fullName>
    </submittedName>
</protein>
<proteinExistence type="predicted"/>
<evidence type="ECO:0000313" key="2">
    <source>
        <dbReference type="EMBL" id="NDV12042.1"/>
    </source>
</evidence>
<evidence type="ECO:0000313" key="3">
    <source>
        <dbReference type="Proteomes" id="UP000482578"/>
    </source>
</evidence>
<feature type="transmembrane region" description="Helical" evidence="1">
    <location>
        <begin position="231"/>
        <end position="250"/>
    </location>
</feature>
<evidence type="ECO:0000256" key="1">
    <source>
        <dbReference type="SAM" id="Phobius"/>
    </source>
</evidence>
<sequence>MDTVHLPSHDHPVVRHVSPADTLNWLKAGWRDLKKAPADAGFYGAAFVLMGFFLVFYFEEAPQVVITLMALFLLVGPFLAIGLYDIARQIEIFHGNRVNLAQSLVAWRANIPSFTLYAALLAVLVFGWFRVSLLIFALFYETSAPTLSILVSEAFSPEHLAFLIAYFGVGLLFALLVFAVSAVSIPMMLDKEIDAISAMVFSVQAVYKNLMTMLCWAAIIVALTAVGFASYFVGLLLVVPLIGLSTWHAYRAMITYER</sequence>
<comment type="caution">
    <text evidence="2">The sequence shown here is derived from an EMBL/GenBank/DDBJ whole genome shotgun (WGS) entry which is preliminary data.</text>
</comment>
<dbReference type="Pfam" id="PF09955">
    <property type="entry name" value="DUF2189"/>
    <property type="match status" value="1"/>
</dbReference>
<dbReference type="AlphaFoldDB" id="A0A6B2KP81"/>
<feature type="transmembrane region" description="Helical" evidence="1">
    <location>
        <begin position="40"/>
        <end position="58"/>
    </location>
</feature>
<reference evidence="2 3" key="1">
    <citation type="submission" date="2020-02" db="EMBL/GenBank/DDBJ databases">
        <authorList>
            <person name="Yang Z."/>
        </authorList>
    </citation>
    <scope>NUCLEOTIDE SEQUENCE [LARGE SCALE GENOMIC DNA]</scope>
    <source>
        <strain evidence="2 3">HX-7-9</strain>
    </source>
</reference>
<keyword evidence="1" id="KW-0472">Membrane</keyword>
<keyword evidence="3" id="KW-1185">Reference proteome</keyword>
<dbReference type="RefSeq" id="WP_163315286.1">
    <property type="nucleotide sequence ID" value="NZ_JAAGAA010000003.1"/>
</dbReference>
<dbReference type="Proteomes" id="UP000482578">
    <property type="component" value="Unassembled WGS sequence"/>
</dbReference>
<dbReference type="InterPro" id="IPR018692">
    <property type="entry name" value="DUF2189"/>
</dbReference>
<keyword evidence="1" id="KW-1133">Transmembrane helix</keyword>
<dbReference type="EMBL" id="JAAGAA010000003">
    <property type="protein sequence ID" value="NDV12042.1"/>
    <property type="molecule type" value="Genomic_DNA"/>
</dbReference>